<keyword evidence="2" id="KW-0032">Aminotransferase</keyword>
<dbReference type="Gene3D" id="3.90.1150.10">
    <property type="entry name" value="Aspartate Aminotransferase, domain 1"/>
    <property type="match status" value="1"/>
</dbReference>
<dbReference type="InterPro" id="IPR000192">
    <property type="entry name" value="Aminotrans_V_dom"/>
</dbReference>
<dbReference type="RefSeq" id="WP_324769615.1">
    <property type="nucleotide sequence ID" value="NZ_BAAATS010000011.1"/>
</dbReference>
<dbReference type="Pfam" id="PF00266">
    <property type="entry name" value="Aminotran_5"/>
    <property type="match status" value="1"/>
</dbReference>
<name>A0ABU6CC11_9ACTN</name>
<protein>
    <submittedName>
        <fullName evidence="2">Aminotransferase class V-fold PLP-dependent enzyme</fullName>
    </submittedName>
</protein>
<dbReference type="EMBL" id="JAOZYB010000126">
    <property type="protein sequence ID" value="MEB3962157.1"/>
    <property type="molecule type" value="Genomic_DNA"/>
</dbReference>
<evidence type="ECO:0000259" key="1">
    <source>
        <dbReference type="Pfam" id="PF00266"/>
    </source>
</evidence>
<dbReference type="SUPFAM" id="SSF53383">
    <property type="entry name" value="PLP-dependent transferases"/>
    <property type="match status" value="1"/>
</dbReference>
<sequence>MIHLNSAGQGRMPEAARTVLTECVRLEDRYGAHELEEHVGDVVHGEIHQRLARLLHAPDGHTELFTSGAAAFDALVSGLSLGRGDRIWTTPYESAAHLTTLRALRDRTRCRLEVVPLRSDGDLDVAWMAAHIDDDVALVSVAHVPATRGLVNPVEEIGRVLAPYRCLYAVDAAYSLGQLPVDTARIGCHLLTGDGWRFLRGPRRVGFAHVAPRLRAELSRAEPRVEESGTGVFAHAVPEPVPATAAVAALHAALAEHAAAPSAPHEELIPALRAAVETVPGIETLTPGSRQSAILAFHHPGLPAALIRRSLAERGVSVWKTVADETPLLPRPGAGATALRASVDHGTTRQDIDRFAAALAEAVTDARAYRPAPWTRGPRAVSAGL</sequence>
<dbReference type="InterPro" id="IPR015424">
    <property type="entry name" value="PyrdxlP-dep_Trfase"/>
</dbReference>
<dbReference type="GO" id="GO:0008483">
    <property type="term" value="F:transaminase activity"/>
    <property type="evidence" value="ECO:0007669"/>
    <property type="project" value="UniProtKB-KW"/>
</dbReference>
<organism evidence="2 3">
    <name type="scientific">Streptomyces kunmingensis</name>
    <dbReference type="NCBI Taxonomy" id="68225"/>
    <lineage>
        <taxon>Bacteria</taxon>
        <taxon>Bacillati</taxon>
        <taxon>Actinomycetota</taxon>
        <taxon>Actinomycetes</taxon>
        <taxon>Kitasatosporales</taxon>
        <taxon>Streptomycetaceae</taxon>
        <taxon>Streptomyces</taxon>
    </lineage>
</organism>
<dbReference type="Gene3D" id="3.40.640.10">
    <property type="entry name" value="Type I PLP-dependent aspartate aminotransferase-like (Major domain)"/>
    <property type="match status" value="1"/>
</dbReference>
<reference evidence="2 3" key="1">
    <citation type="submission" date="2022-10" db="EMBL/GenBank/DDBJ databases">
        <authorList>
            <person name="Xie J."/>
            <person name="Shen N."/>
        </authorList>
    </citation>
    <scope>NUCLEOTIDE SEQUENCE [LARGE SCALE GENOMIC DNA]</scope>
    <source>
        <strain evidence="2 3">DSM 41681</strain>
    </source>
</reference>
<accession>A0ABU6CC11</accession>
<dbReference type="Proteomes" id="UP001352223">
    <property type="component" value="Unassembled WGS sequence"/>
</dbReference>
<evidence type="ECO:0000313" key="3">
    <source>
        <dbReference type="Proteomes" id="UP001352223"/>
    </source>
</evidence>
<dbReference type="InterPro" id="IPR015422">
    <property type="entry name" value="PyrdxlP-dep_Trfase_small"/>
</dbReference>
<dbReference type="PANTHER" id="PTHR43586:SF24">
    <property type="entry name" value="BLR4730 PROTEIN"/>
    <property type="match status" value="1"/>
</dbReference>
<proteinExistence type="predicted"/>
<evidence type="ECO:0000313" key="2">
    <source>
        <dbReference type="EMBL" id="MEB3962157.1"/>
    </source>
</evidence>
<keyword evidence="3" id="KW-1185">Reference proteome</keyword>
<keyword evidence="2" id="KW-0808">Transferase</keyword>
<feature type="domain" description="Aminotransferase class V" evidence="1">
    <location>
        <begin position="31"/>
        <end position="355"/>
    </location>
</feature>
<dbReference type="InterPro" id="IPR015421">
    <property type="entry name" value="PyrdxlP-dep_Trfase_major"/>
</dbReference>
<comment type="caution">
    <text evidence="2">The sequence shown here is derived from an EMBL/GenBank/DDBJ whole genome shotgun (WGS) entry which is preliminary data.</text>
</comment>
<dbReference type="PANTHER" id="PTHR43586">
    <property type="entry name" value="CYSTEINE DESULFURASE"/>
    <property type="match status" value="1"/>
</dbReference>
<gene>
    <name evidence="2" type="ORF">OKJ48_18150</name>
</gene>